<evidence type="ECO:0000256" key="1">
    <source>
        <dbReference type="ARBA" id="ARBA00022737"/>
    </source>
</evidence>
<dbReference type="PANTHER" id="PTHR47926:SF503">
    <property type="entry name" value="PENTATRICOPEPTIDE REPEAT-CONTAINING PROTEIN"/>
    <property type="match status" value="1"/>
</dbReference>
<keyword evidence="5" id="KW-1185">Reference proteome</keyword>
<keyword evidence="4" id="KW-0378">Hydrolase</keyword>
<evidence type="ECO:0000256" key="2">
    <source>
        <dbReference type="PROSITE-ProRule" id="PRU00708"/>
    </source>
</evidence>
<dbReference type="PROSITE" id="PS51375">
    <property type="entry name" value="PPR"/>
    <property type="match status" value="3"/>
</dbReference>
<dbReference type="GO" id="GO:0003723">
    <property type="term" value="F:RNA binding"/>
    <property type="evidence" value="ECO:0007669"/>
    <property type="project" value="InterPro"/>
</dbReference>
<dbReference type="InterPro" id="IPR002885">
    <property type="entry name" value="PPR_rpt"/>
</dbReference>
<proteinExistence type="predicted"/>
<reference evidence="4 5" key="1">
    <citation type="journal article" date="2017" name="Nature">
        <title>The Apostasia genome and the evolution of orchids.</title>
        <authorList>
            <person name="Zhang G.Q."/>
            <person name="Liu K.W."/>
            <person name="Li Z."/>
            <person name="Lohaus R."/>
            <person name="Hsiao Y.Y."/>
            <person name="Niu S.C."/>
            <person name="Wang J.Y."/>
            <person name="Lin Y.C."/>
            <person name="Xu Q."/>
            <person name="Chen L.J."/>
            <person name="Yoshida K."/>
            <person name="Fujiwara S."/>
            <person name="Wang Z.W."/>
            <person name="Zhang Y.Q."/>
            <person name="Mitsuda N."/>
            <person name="Wang M."/>
            <person name="Liu G.H."/>
            <person name="Pecoraro L."/>
            <person name="Huang H.X."/>
            <person name="Xiao X.J."/>
            <person name="Lin M."/>
            <person name="Wu X.Y."/>
            <person name="Wu W.L."/>
            <person name="Chen Y.Y."/>
            <person name="Chang S.B."/>
            <person name="Sakamoto S."/>
            <person name="Ohme-Takagi M."/>
            <person name="Yagi M."/>
            <person name="Zeng S.J."/>
            <person name="Shen C.Y."/>
            <person name="Yeh C.M."/>
            <person name="Luo Y.B."/>
            <person name="Tsai W.C."/>
            <person name="Van de Peer Y."/>
            <person name="Liu Z.J."/>
        </authorList>
    </citation>
    <scope>NUCLEOTIDE SEQUENCE [LARGE SCALE GENOMIC DNA]</scope>
    <source>
        <strain evidence="5">cv. Shenzhen</strain>
        <tissue evidence="4">Stem</tissue>
    </source>
</reference>
<evidence type="ECO:0000313" key="4">
    <source>
        <dbReference type="EMBL" id="PKA51135.1"/>
    </source>
</evidence>
<dbReference type="Pfam" id="PF20431">
    <property type="entry name" value="E_motif"/>
    <property type="match status" value="1"/>
</dbReference>
<protein>
    <submittedName>
        <fullName evidence="4">Pentatricopeptide repeat-containing protein</fullName>
        <ecNumber evidence="4">3.6.1.-</ecNumber>
    </submittedName>
</protein>
<dbReference type="GO" id="GO:0009451">
    <property type="term" value="P:RNA modification"/>
    <property type="evidence" value="ECO:0007669"/>
    <property type="project" value="InterPro"/>
</dbReference>
<sequence>MFLRFAFGARCEKILLSLPAIPQHRSPQPLTVAAAYSGDTYPWNARLRELAADGLHSEAIALFRHMLLSPNPRPDAFTYPCAIGSAAALSLPSTVASLHSLAVKSGSFPADPFVLSSLLSAYASLSRLPLAYRLLHQISSPDSPTPISTLVVCYNSVISGHSFPSDEALFLFSRMLCLDLPFNSITLLALIPVTPLLAVPTLHALTILSGFKSDPAVANCLITSYSKTGDIGVARQVFDEMLVPRELISWNAMISACAQNGLARDVLDLYVEMGRSGEARPDPVTLVSVLSSCASLGAHTFGISVERSIEENKSFISNIFLQNALINMHARCGNLTRARALFDEMPQRSLVSWTAIISGFGMHGHGDIALHLFDRMLLEGIRPDGVLMVSVLSACSHAGLAQRGMHYFSIMETAYGVQRRQEHFACMVDLLGRGGKLKEALELIRSMPMVADGAVWGALLGSCKIHKNVEYAEMAFNHVVELEPSNVGYYVLLSNVYLDAGILDGVARIRSMMRRRGLKKDPGCSYMELKGRVHMFMADDHSHPQAKRIYKKLFRLERLVKEDSAVGKVGNLNWVGIHSEKLAVAFGLLNAEGSEIKIMKNLRICEDCHLFIKLVSKIADRRFVVRDASRFHHFQGGSCSCKDYW</sequence>
<dbReference type="InterPro" id="IPR011990">
    <property type="entry name" value="TPR-like_helical_dom_sf"/>
</dbReference>
<dbReference type="InterPro" id="IPR032867">
    <property type="entry name" value="DYW_dom"/>
</dbReference>
<dbReference type="InterPro" id="IPR046848">
    <property type="entry name" value="E_motif"/>
</dbReference>
<dbReference type="InterPro" id="IPR046960">
    <property type="entry name" value="PPR_At4g14850-like_plant"/>
</dbReference>
<dbReference type="EC" id="3.6.1.-" evidence="4"/>
<evidence type="ECO:0000259" key="3">
    <source>
        <dbReference type="Pfam" id="PF14432"/>
    </source>
</evidence>
<gene>
    <name evidence="4" type="primary">PCMP-H52</name>
    <name evidence="4" type="ORF">AXF42_Ash010575</name>
</gene>
<feature type="repeat" description="PPR" evidence="2">
    <location>
        <begin position="246"/>
        <end position="280"/>
    </location>
</feature>
<feature type="repeat" description="PPR" evidence="2">
    <location>
        <begin position="349"/>
        <end position="383"/>
    </location>
</feature>
<organism evidence="4 5">
    <name type="scientific">Apostasia shenzhenica</name>
    <dbReference type="NCBI Taxonomy" id="1088818"/>
    <lineage>
        <taxon>Eukaryota</taxon>
        <taxon>Viridiplantae</taxon>
        <taxon>Streptophyta</taxon>
        <taxon>Embryophyta</taxon>
        <taxon>Tracheophyta</taxon>
        <taxon>Spermatophyta</taxon>
        <taxon>Magnoliopsida</taxon>
        <taxon>Liliopsida</taxon>
        <taxon>Asparagales</taxon>
        <taxon>Orchidaceae</taxon>
        <taxon>Apostasioideae</taxon>
        <taxon>Apostasia</taxon>
    </lineage>
</organism>
<dbReference type="FunFam" id="1.25.40.10:FF:000712">
    <property type="entry name" value="Os07g0670000 protein"/>
    <property type="match status" value="1"/>
</dbReference>
<dbReference type="FunFam" id="1.25.40.10:FF:000090">
    <property type="entry name" value="Pentatricopeptide repeat-containing protein, chloroplastic"/>
    <property type="match status" value="1"/>
</dbReference>
<dbReference type="Pfam" id="PF01535">
    <property type="entry name" value="PPR"/>
    <property type="match status" value="5"/>
</dbReference>
<dbReference type="EMBL" id="KZ452014">
    <property type="protein sequence ID" value="PKA51135.1"/>
    <property type="molecule type" value="Genomic_DNA"/>
</dbReference>
<name>A0A2I0A6G6_9ASPA</name>
<dbReference type="NCBIfam" id="TIGR00756">
    <property type="entry name" value="PPR"/>
    <property type="match status" value="4"/>
</dbReference>
<dbReference type="Proteomes" id="UP000236161">
    <property type="component" value="Unassembled WGS sequence"/>
</dbReference>
<dbReference type="OrthoDB" id="1487578at2759"/>
<dbReference type="GO" id="GO:0008270">
    <property type="term" value="F:zinc ion binding"/>
    <property type="evidence" value="ECO:0007669"/>
    <property type="project" value="InterPro"/>
</dbReference>
<evidence type="ECO:0000313" key="5">
    <source>
        <dbReference type="Proteomes" id="UP000236161"/>
    </source>
</evidence>
<dbReference type="AlphaFoldDB" id="A0A2I0A6G6"/>
<dbReference type="Gene3D" id="1.25.40.10">
    <property type="entry name" value="Tetratricopeptide repeat domain"/>
    <property type="match status" value="3"/>
</dbReference>
<keyword evidence="1" id="KW-0677">Repeat</keyword>
<dbReference type="Pfam" id="PF14432">
    <property type="entry name" value="DYW_deaminase"/>
    <property type="match status" value="1"/>
</dbReference>
<feature type="repeat" description="PPR" evidence="2">
    <location>
        <begin position="318"/>
        <end position="348"/>
    </location>
</feature>
<dbReference type="GO" id="GO:0016787">
    <property type="term" value="F:hydrolase activity"/>
    <property type="evidence" value="ECO:0007669"/>
    <property type="project" value="UniProtKB-KW"/>
</dbReference>
<feature type="domain" description="DYW" evidence="3">
    <location>
        <begin position="577"/>
        <end position="645"/>
    </location>
</feature>
<dbReference type="PANTHER" id="PTHR47926">
    <property type="entry name" value="PENTATRICOPEPTIDE REPEAT-CONTAINING PROTEIN"/>
    <property type="match status" value="1"/>
</dbReference>
<accession>A0A2I0A6G6</accession>